<gene>
    <name evidence="4" type="ORF">GCM10008013_30010</name>
</gene>
<dbReference type="GO" id="GO:0008233">
    <property type="term" value="F:peptidase activity"/>
    <property type="evidence" value="ECO:0007669"/>
    <property type="project" value="UniProtKB-KW"/>
</dbReference>
<proteinExistence type="predicted"/>
<keyword evidence="2" id="KW-0472">Membrane</keyword>
<evidence type="ECO:0000256" key="1">
    <source>
        <dbReference type="SAM" id="MobiDB-lite"/>
    </source>
</evidence>
<dbReference type="RefSeq" id="WP_229753386.1">
    <property type="nucleotide sequence ID" value="NZ_BMFT01000001.1"/>
</dbReference>
<accession>A0ABQ1YJ53</accession>
<dbReference type="Pfam" id="PF01841">
    <property type="entry name" value="Transglut_core"/>
    <property type="match status" value="1"/>
</dbReference>
<evidence type="ECO:0000256" key="2">
    <source>
        <dbReference type="SAM" id="Phobius"/>
    </source>
</evidence>
<feature type="compositionally biased region" description="Polar residues" evidence="1">
    <location>
        <begin position="232"/>
        <end position="247"/>
    </location>
</feature>
<feature type="transmembrane region" description="Helical" evidence="2">
    <location>
        <begin position="98"/>
        <end position="116"/>
    </location>
</feature>
<dbReference type="SUPFAM" id="SSF54001">
    <property type="entry name" value="Cysteine proteinases"/>
    <property type="match status" value="1"/>
</dbReference>
<feature type="region of interest" description="Disordered" evidence="1">
    <location>
        <begin position="228"/>
        <end position="250"/>
    </location>
</feature>
<keyword evidence="2" id="KW-0812">Transmembrane</keyword>
<dbReference type="InterPro" id="IPR025403">
    <property type="entry name" value="TgpA-like_C"/>
</dbReference>
<dbReference type="InterPro" id="IPR002931">
    <property type="entry name" value="Transglutaminase-like"/>
</dbReference>
<sequence length="741" mass="85459">MWYRFLSTLWLMVIAYQWIQYTEPIWLQQTTSLVFVTLIVIALTEIFLPLKPPWRWTIKIVLVLAVWRIVLTHYAVYVPSGPLFPDQIRDMAHQFTPYIWFSLFAWALFEVLQRLLHDRVRILIFLGCNLVAFATLDSFTSYYLWENVAWTVLAGLCWLVCLHFFQFQLKYPHAWQLLIDYPLRMLVNVVIIIACILLIGISMPEVAPTLTDPYTAWINRDAGSGGGKVAATSGSQSSSHTVTNQDAVSGYSRDDSNLGGGFEFSNDLVMTVSSPVRSYWRGETRRIYSGSGWEDIINESRKLQPYITGSTLPSDSSSKVETRTVEQTFTMQTDYKYPVLFGGYAISGAELLDDSEDSSSNVNFAVNPKINMFWASRESELYVTNDRYESLKEFPRKYKVVSEIPLIPLDEIRNASFESLYKVAPDEEYVQIPDHFPQRVVDLAKEVTAAGTTPYQKMELLQEYLRTNFEYTNTPDLSRKKSKDFVDGFLFEIQQGYCDYFSTAMVMMSRSLGIPARWVKGFSSGSIPDEEMMRHIPSAIGGEYRVSNANAHSWAELYFGDYGWITFEATPGYAAPILTNNDSMETLAQLNDLEVEKEERQSRGLLSYVSPEVKKVITIVSAVVVVLGAIYWFHTQLYFMWLRLRMGRKLTWGDKVIFETQRLVTRLRRKGLRRADHETIRESFSRWMIERPQINEALNLLLLSFEKASYSPDTISLEEWRAVQKLTRQILRITSRANRRS</sequence>
<evidence type="ECO:0000313" key="5">
    <source>
        <dbReference type="Proteomes" id="UP000659344"/>
    </source>
</evidence>
<reference evidence="5" key="1">
    <citation type="journal article" date="2019" name="Int. J. Syst. Evol. Microbiol.">
        <title>The Global Catalogue of Microorganisms (GCM) 10K type strain sequencing project: providing services to taxonomists for standard genome sequencing and annotation.</title>
        <authorList>
            <consortium name="The Broad Institute Genomics Platform"/>
            <consortium name="The Broad Institute Genome Sequencing Center for Infectious Disease"/>
            <person name="Wu L."/>
            <person name="Ma J."/>
        </authorList>
    </citation>
    <scope>NUCLEOTIDE SEQUENCE [LARGE SCALE GENOMIC DNA]</scope>
    <source>
        <strain evidence="5">CGMCC 1.12769</strain>
    </source>
</reference>
<evidence type="ECO:0000259" key="3">
    <source>
        <dbReference type="SMART" id="SM00460"/>
    </source>
</evidence>
<dbReference type="PANTHER" id="PTHR42736">
    <property type="entry name" value="PROTEIN-GLUTAMINE GAMMA-GLUTAMYLTRANSFERASE"/>
    <property type="match status" value="1"/>
</dbReference>
<keyword evidence="4" id="KW-0378">Hydrolase</keyword>
<dbReference type="PANTHER" id="PTHR42736:SF1">
    <property type="entry name" value="PROTEIN-GLUTAMINE GAMMA-GLUTAMYLTRANSFERASE"/>
    <property type="match status" value="1"/>
</dbReference>
<keyword evidence="2" id="KW-1133">Transmembrane helix</keyword>
<feature type="transmembrane region" description="Helical" evidence="2">
    <location>
        <begin position="123"/>
        <end position="142"/>
    </location>
</feature>
<dbReference type="GO" id="GO:0006508">
    <property type="term" value="P:proteolysis"/>
    <property type="evidence" value="ECO:0007669"/>
    <property type="project" value="UniProtKB-KW"/>
</dbReference>
<dbReference type="Pfam" id="PF13559">
    <property type="entry name" value="DUF4129"/>
    <property type="match status" value="1"/>
</dbReference>
<feature type="transmembrane region" description="Helical" evidence="2">
    <location>
        <begin position="616"/>
        <end position="639"/>
    </location>
</feature>
<feature type="transmembrane region" description="Helical" evidence="2">
    <location>
        <begin position="185"/>
        <end position="203"/>
    </location>
</feature>
<organism evidence="4 5">
    <name type="scientific">Paenibacillus segetis</name>
    <dbReference type="NCBI Taxonomy" id="1325360"/>
    <lineage>
        <taxon>Bacteria</taxon>
        <taxon>Bacillati</taxon>
        <taxon>Bacillota</taxon>
        <taxon>Bacilli</taxon>
        <taxon>Bacillales</taxon>
        <taxon>Paenibacillaceae</taxon>
        <taxon>Paenibacillus</taxon>
    </lineage>
</organism>
<dbReference type="Proteomes" id="UP000659344">
    <property type="component" value="Unassembled WGS sequence"/>
</dbReference>
<dbReference type="EMBL" id="BMFT01000001">
    <property type="protein sequence ID" value="GGH28142.1"/>
    <property type="molecule type" value="Genomic_DNA"/>
</dbReference>
<dbReference type="SMART" id="SM00460">
    <property type="entry name" value="TGc"/>
    <property type="match status" value="1"/>
</dbReference>
<dbReference type="InterPro" id="IPR038765">
    <property type="entry name" value="Papain-like_cys_pep_sf"/>
</dbReference>
<feature type="transmembrane region" description="Helical" evidence="2">
    <location>
        <begin position="25"/>
        <end position="48"/>
    </location>
</feature>
<feature type="transmembrane region" description="Helical" evidence="2">
    <location>
        <begin position="148"/>
        <end position="165"/>
    </location>
</feature>
<dbReference type="Gene3D" id="3.10.620.30">
    <property type="match status" value="1"/>
</dbReference>
<comment type="caution">
    <text evidence="4">The sequence shown here is derived from an EMBL/GenBank/DDBJ whole genome shotgun (WGS) entry which is preliminary data.</text>
</comment>
<keyword evidence="4" id="KW-0645">Protease</keyword>
<keyword evidence="5" id="KW-1185">Reference proteome</keyword>
<feature type="domain" description="Transglutaminase-like" evidence="3">
    <location>
        <begin position="490"/>
        <end position="571"/>
    </location>
</feature>
<evidence type="ECO:0000313" key="4">
    <source>
        <dbReference type="EMBL" id="GGH28142.1"/>
    </source>
</evidence>
<feature type="transmembrane region" description="Helical" evidence="2">
    <location>
        <begin position="60"/>
        <end position="78"/>
    </location>
</feature>
<name>A0ABQ1YJ53_9BACL</name>
<dbReference type="InterPro" id="IPR052901">
    <property type="entry name" value="Bact_TGase-like"/>
</dbReference>
<protein>
    <submittedName>
        <fullName evidence="4">Protease</fullName>
    </submittedName>
</protein>